<name>A0ABQ9ELY3_TEGGR</name>
<sequence>MFYTQFFIHIAINLNIYSFSLNIYMVSLSFYFFIVGTQIFYLIDESEEVGKGANSVVSMLHHHFHYKSYGETAAKLHMDNCAGQNKNNIVWTMENTKQPTQRNKI</sequence>
<organism evidence="2 3">
    <name type="scientific">Tegillarca granosa</name>
    <name type="common">Malaysian cockle</name>
    <name type="synonym">Anadara granosa</name>
    <dbReference type="NCBI Taxonomy" id="220873"/>
    <lineage>
        <taxon>Eukaryota</taxon>
        <taxon>Metazoa</taxon>
        <taxon>Spiralia</taxon>
        <taxon>Lophotrochozoa</taxon>
        <taxon>Mollusca</taxon>
        <taxon>Bivalvia</taxon>
        <taxon>Autobranchia</taxon>
        <taxon>Pteriomorphia</taxon>
        <taxon>Arcoida</taxon>
        <taxon>Arcoidea</taxon>
        <taxon>Arcidae</taxon>
        <taxon>Tegillarca</taxon>
    </lineage>
</organism>
<protein>
    <submittedName>
        <fullName evidence="2">Uncharacterized protein</fullName>
    </submittedName>
</protein>
<evidence type="ECO:0000313" key="3">
    <source>
        <dbReference type="Proteomes" id="UP001217089"/>
    </source>
</evidence>
<dbReference type="PANTHER" id="PTHR34415:SF1">
    <property type="entry name" value="INTEGRASE CATALYTIC DOMAIN-CONTAINING PROTEIN"/>
    <property type="match status" value="1"/>
</dbReference>
<dbReference type="Proteomes" id="UP001217089">
    <property type="component" value="Unassembled WGS sequence"/>
</dbReference>
<keyword evidence="1" id="KW-0812">Transmembrane</keyword>
<dbReference type="EMBL" id="JARBDR010000903">
    <property type="protein sequence ID" value="KAJ8304602.1"/>
    <property type="molecule type" value="Genomic_DNA"/>
</dbReference>
<gene>
    <name evidence="2" type="ORF">KUTeg_018185</name>
</gene>
<feature type="transmembrane region" description="Helical" evidence="1">
    <location>
        <begin position="23"/>
        <end position="43"/>
    </location>
</feature>
<reference evidence="2 3" key="1">
    <citation type="submission" date="2022-12" db="EMBL/GenBank/DDBJ databases">
        <title>Chromosome-level genome of Tegillarca granosa.</title>
        <authorList>
            <person name="Kim J."/>
        </authorList>
    </citation>
    <scope>NUCLEOTIDE SEQUENCE [LARGE SCALE GENOMIC DNA]</scope>
    <source>
        <strain evidence="2">Teg-2019</strain>
        <tissue evidence="2">Adductor muscle</tissue>
    </source>
</reference>
<proteinExistence type="predicted"/>
<evidence type="ECO:0000313" key="2">
    <source>
        <dbReference type="EMBL" id="KAJ8304602.1"/>
    </source>
</evidence>
<keyword evidence="1" id="KW-0472">Membrane</keyword>
<keyword evidence="3" id="KW-1185">Reference proteome</keyword>
<comment type="caution">
    <text evidence="2">The sequence shown here is derived from an EMBL/GenBank/DDBJ whole genome shotgun (WGS) entry which is preliminary data.</text>
</comment>
<accession>A0ABQ9ELY3</accession>
<evidence type="ECO:0000256" key="1">
    <source>
        <dbReference type="SAM" id="Phobius"/>
    </source>
</evidence>
<keyword evidence="1" id="KW-1133">Transmembrane helix</keyword>
<dbReference type="PANTHER" id="PTHR34415">
    <property type="entry name" value="INTEGRASE CATALYTIC DOMAIN-CONTAINING PROTEIN"/>
    <property type="match status" value="1"/>
</dbReference>